<feature type="domain" description="BIG2" evidence="11">
    <location>
        <begin position="440"/>
        <end position="518"/>
    </location>
</feature>
<keyword evidence="4 10" id="KW-0732">Signal</keyword>
<comment type="subcellular location">
    <subcellularLocation>
        <location evidence="1">Nucleus membrane</location>
        <topology evidence="1">Single-pass membrane protein</topology>
    </subcellularLocation>
</comment>
<feature type="transmembrane region" description="Helical" evidence="9">
    <location>
        <begin position="1803"/>
        <end position="1825"/>
    </location>
</feature>
<evidence type="ECO:0000259" key="11">
    <source>
        <dbReference type="SMART" id="SM00635"/>
    </source>
</evidence>
<dbReference type="Pfam" id="PF26183">
    <property type="entry name" value="Ig_NUP210_14th"/>
    <property type="match status" value="1"/>
</dbReference>
<dbReference type="InterPro" id="IPR055097">
    <property type="entry name" value="Ig_NUP210_2nd"/>
</dbReference>
<dbReference type="InterPro" id="IPR055099">
    <property type="entry name" value="Ig_NUP210_7th"/>
</dbReference>
<keyword evidence="6 9" id="KW-0472">Membrane</keyword>
<feature type="chain" id="PRO_5008581210" description="BIG2 domain-containing protein" evidence="10">
    <location>
        <begin position="24"/>
        <end position="1898"/>
    </location>
</feature>
<dbReference type="InterPro" id="IPR056899">
    <property type="entry name" value="Ig_NUP210_9th"/>
</dbReference>
<sequence length="1898" mass="210382">MKTFFLNLSILLTLSYFITFVNSNSAKLNVPRVLLPIFNDFSTNFTLEVSEHGCYRWTSSRLDIIQIIPLDTNSYLGCSSKAIVSTISKERIRNTVIVLAEDVSNELVLRCDIIVDIIHKLNIVTTTREVYMEEAPEMFEVRAYDDQGNQFSTLEGIEFHWSIIGSMSPSKAGPVLKFITFHESPYETPLSIAKFDKTSKQGHIVLIEGITTGIAKVSVSLPHKEYNQVPKIEVQLSVVANLLLDPPDSYIIRGDKIKYKLLQMQQGKLQEIPLPSIQYYLEVENKDIIELDSNVPLVRGLKLGQTKIILHDRNVDMTDVGVVRLPTATITVTEPAYLSLVLLPYRNWAVLVNEICSIVVEVFDSNNHKINIGDAVQIQTTVPDNYFSTIFRTNNGTLIFGKTIQIGTAPVIATLESVRRADNTLIKFHPPIFTQADMFIYPRIVVIPGTVILPWDPVRNNKFEVELKATGGDGSYWWNSGNNTVASVSQGGIVRAQNFGETKICATMQRNQQNQGYAIVQVLPPVHLEIVGQTFESEILKPITVHLALFAEVLVGDKWDRKLFTNCQNIEFKVKVWDKYFYHDSMKSEPIEGACGTITVIGKKVGTTKVSVSYEYGNVLLEASTTVSAFNPLEVLHPVNEVTVLAVGTSRHLVWTGGPKAWFGRPSEHTVNITSSSNIVTVNEIPKVELVNVYVYSVTCIKLGEAQVKLSVVNSLSSLSNKAKSSAVVKVICAKPKFITLQPELLGEVSCPLHADSTKVIMLSYSNVLITVLIKDEQNRVFDNATSLHIDWNLSKKNLGTVHYEGGLFLAEKTESNYILPLKHYQTIIPKNHTGTLQIVATVSGYKRQFIKNLDFSPEYNFGETNPIETTLSVVFVNDTIITPDQITVFNHPQNKVTLKVSQGSGYHKVEQSSTEIADVRYTENTQTIEILPKSDGILVVTLLDLCLPSRPAIAEIQVLKVGSMRVDMLDRVEKSNSIIATVWLYDSVQNTLAVADSELLELRTEIDNKIVSIKRLTTDTRSGEVKFEVTGIELGNTDIVFISGNGIREIRSQPQSLQVFPPLQLVPHNITLIVGATFQISSSGGPQPDCNLEFLSLDSSLVKVNSSGLVEGIKLGVTQITGMAVGYKKNSKVIYTKDSIVINVLPLDGVKIHSPLTKIRVGSKMPIWVKGVPDKISPLILGSVQPNMLFKWSLSSPDIAQLQDILYSTGVEVAEKDRISMRFLAVKPGRVTINLLVILRTGSRPWTEFSDSIEVEVFERLDLIKPVLNGDFVSILMAPDSKLQLRTNKESVSGITYTLVGSNSKAVSNQSTALSRQGSIITVSQNGLVVSRATLGHSTVLINAAEENGVQQTIAVHIEVKPVQYLMLNVKTKLHINPERSITALPRGLDLELSISYHDNQGTVFTAVHTDLKIKTNRMDKVHLKHGEINGTLYISLADYGQTMLKVWDGATPRNSEDYFKLNVDHLISPAKSEMTVGDIACFSMPLLTEKGESGIWSSANPDIITMDLPSGVARARSKTGSTLITYSLSKTMTASTLVEVLPIHSISFLSLEKFNLTNWGQFTIPLILFSERDTMDKTNNLLAQDGQCHTLNYSPPTYYFPFSCEIRFNSPMTPVDVHSVFIVYPHFSIESGLYSCRLEPVNPPSVNTSILLSNVTLRVISDHIKSDPLVLPFLPALFVHTTKLHLSDKQMSAIVSITGIPAILSYTQVYPSDPAILSVSAPDHTDVNSLKFQVRVNEYTWSRLSKPEVLASVFVLSPLTNQNITINVIITLKGDNWLSHPCLVNSVNSWTGPSSSTITSYFNAIVIIVSIVVIALASMYVYATMIQPKKTPNQPYIYGAMPNISPTGLRQLGCISPNQDMNSSFLHRQAFSDIEPVYGDPSIIRQSPERLRRKLK</sequence>
<evidence type="ECO:0000256" key="1">
    <source>
        <dbReference type="ARBA" id="ARBA00004590"/>
    </source>
</evidence>
<dbReference type="Gene3D" id="2.60.40.1080">
    <property type="match status" value="1"/>
</dbReference>
<dbReference type="Pfam" id="PF26181">
    <property type="entry name" value="Ig_NUP210_13th"/>
    <property type="match status" value="1"/>
</dbReference>
<name>A0A1B6DER5_9HEMI</name>
<accession>A0A1B6DER5</accession>
<gene>
    <name evidence="12" type="ORF">g.17486</name>
</gene>
<dbReference type="InterPro" id="IPR056898">
    <property type="entry name" value="Ig_NUP210_6th"/>
</dbReference>
<feature type="domain" description="BIG2" evidence="11">
    <location>
        <begin position="1060"/>
        <end position="1138"/>
    </location>
</feature>
<evidence type="ECO:0000256" key="4">
    <source>
        <dbReference type="ARBA" id="ARBA00022729"/>
    </source>
</evidence>
<evidence type="ECO:0000256" key="6">
    <source>
        <dbReference type="ARBA" id="ARBA00023136"/>
    </source>
</evidence>
<dbReference type="Pfam" id="PF26184">
    <property type="entry name" value="Ig_NUP210_8th"/>
    <property type="match status" value="1"/>
</dbReference>
<dbReference type="InterPro" id="IPR055096">
    <property type="entry name" value="Ig_NUP210_1st"/>
</dbReference>
<dbReference type="InterPro" id="IPR008964">
    <property type="entry name" value="Invasin/intimin_cell_adhesion"/>
</dbReference>
<dbReference type="PANTHER" id="PTHR23019">
    <property type="entry name" value="NUCLEAR PORE MEMBRANE GLYCOPROTEIN GP210-RELATED"/>
    <property type="match status" value="1"/>
</dbReference>
<evidence type="ECO:0000256" key="5">
    <source>
        <dbReference type="ARBA" id="ARBA00022989"/>
    </source>
</evidence>
<keyword evidence="8" id="KW-0539">Nucleus</keyword>
<dbReference type="InterPro" id="IPR057586">
    <property type="entry name" value="Ig_NUP210_16th"/>
</dbReference>
<dbReference type="Pfam" id="PF22969">
    <property type="entry name" value="Ig_NUP210_2nd"/>
    <property type="match status" value="1"/>
</dbReference>
<dbReference type="Pfam" id="PF22959">
    <property type="entry name" value="Ig_NUP210_15th"/>
    <property type="match status" value="1"/>
</dbReference>
<keyword evidence="7" id="KW-0325">Glycoprotein</keyword>
<dbReference type="Pfam" id="PF26182">
    <property type="entry name" value="Ig_NUP210_5th"/>
    <property type="match status" value="1"/>
</dbReference>
<feature type="signal peptide" evidence="10">
    <location>
        <begin position="1"/>
        <end position="23"/>
    </location>
</feature>
<dbReference type="InterPro" id="IPR058779">
    <property type="entry name" value="Ig_NUP210_13th"/>
</dbReference>
<dbReference type="SMART" id="SM00635">
    <property type="entry name" value="BID_2"/>
    <property type="match status" value="2"/>
</dbReference>
<keyword evidence="3 9" id="KW-0812">Transmembrane</keyword>
<comment type="similarity">
    <text evidence="2">Belongs to the NUP210 family.</text>
</comment>
<dbReference type="InterPro" id="IPR045197">
    <property type="entry name" value="NUP210-like"/>
</dbReference>
<dbReference type="InterPro" id="IPR056897">
    <property type="entry name" value="Ig_NUP210_4th"/>
</dbReference>
<protein>
    <recommendedName>
        <fullName evidence="11">BIG2 domain-containing protein</fullName>
    </recommendedName>
</protein>
<keyword evidence="5 9" id="KW-1133">Transmembrane helix</keyword>
<evidence type="ECO:0000256" key="10">
    <source>
        <dbReference type="SAM" id="SignalP"/>
    </source>
</evidence>
<dbReference type="InterPro" id="IPR003343">
    <property type="entry name" value="Big_2"/>
</dbReference>
<dbReference type="Pfam" id="PF22963">
    <property type="entry name" value="Ig_NUP210_3rd"/>
    <property type="match status" value="1"/>
</dbReference>
<evidence type="ECO:0000313" key="12">
    <source>
        <dbReference type="EMBL" id="JAS24191.1"/>
    </source>
</evidence>
<dbReference type="EMBL" id="GEDC01013107">
    <property type="protein sequence ID" value="JAS24191.1"/>
    <property type="molecule type" value="Transcribed_RNA"/>
</dbReference>
<evidence type="ECO:0000256" key="2">
    <source>
        <dbReference type="ARBA" id="ARBA00007313"/>
    </source>
</evidence>
<evidence type="ECO:0000256" key="7">
    <source>
        <dbReference type="ARBA" id="ARBA00023180"/>
    </source>
</evidence>
<proteinExistence type="inferred from homology"/>
<dbReference type="Pfam" id="PF22962">
    <property type="entry name" value="Ig_NUP210_7th"/>
    <property type="match status" value="1"/>
</dbReference>
<dbReference type="Pfam" id="PF24935">
    <property type="entry name" value="Ig_NUP210_6th"/>
    <property type="match status" value="1"/>
</dbReference>
<dbReference type="Pfam" id="PF02368">
    <property type="entry name" value="Big_2"/>
    <property type="match status" value="1"/>
</dbReference>
<evidence type="ECO:0000256" key="3">
    <source>
        <dbReference type="ARBA" id="ARBA00022692"/>
    </source>
</evidence>
<reference evidence="12" key="1">
    <citation type="submission" date="2015-12" db="EMBL/GenBank/DDBJ databases">
        <title>De novo transcriptome assembly of four potential Pierce s Disease insect vectors from Arizona vineyards.</title>
        <authorList>
            <person name="Tassone E.E."/>
        </authorList>
    </citation>
    <scope>NUCLEOTIDE SEQUENCE</scope>
</reference>
<evidence type="ECO:0000256" key="8">
    <source>
        <dbReference type="ARBA" id="ARBA00023242"/>
    </source>
</evidence>
<dbReference type="Pfam" id="PF24991">
    <property type="entry name" value="Ig_NUP210_4th"/>
    <property type="match status" value="1"/>
</dbReference>
<dbReference type="PANTHER" id="PTHR23019:SF0">
    <property type="entry name" value="NUCLEAR PORE MEMBRANE GLYCOPROTEIN 210"/>
    <property type="match status" value="1"/>
</dbReference>
<dbReference type="GO" id="GO:0005643">
    <property type="term" value="C:nuclear pore"/>
    <property type="evidence" value="ECO:0007669"/>
    <property type="project" value="TreeGrafter"/>
</dbReference>
<dbReference type="InterPro" id="IPR055094">
    <property type="entry name" value="NUP210_Ig15"/>
</dbReference>
<dbReference type="Pfam" id="PF24902">
    <property type="entry name" value="Ig_NUP210_9th"/>
    <property type="match status" value="1"/>
</dbReference>
<dbReference type="Pfam" id="PF25354">
    <property type="entry name" value="Ig_NUP210_16th"/>
    <property type="match status" value="1"/>
</dbReference>
<dbReference type="GO" id="GO:0031965">
    <property type="term" value="C:nuclear membrane"/>
    <property type="evidence" value="ECO:0007669"/>
    <property type="project" value="UniProtKB-SubCell"/>
</dbReference>
<dbReference type="SUPFAM" id="SSF49373">
    <property type="entry name" value="Invasin/intimin cell-adhesion fragments"/>
    <property type="match status" value="2"/>
</dbReference>
<dbReference type="Pfam" id="PF22957">
    <property type="entry name" value="NUP210_Ig"/>
    <property type="match status" value="1"/>
</dbReference>
<dbReference type="Pfam" id="PF22967">
    <property type="entry name" value="Ig_NUP210_1st"/>
    <property type="match status" value="1"/>
</dbReference>
<dbReference type="InterPro" id="IPR055098">
    <property type="entry name" value="Ig_NUP210_3rd"/>
</dbReference>
<dbReference type="InterPro" id="IPR055095">
    <property type="entry name" value="NUP210_Ig_C"/>
</dbReference>
<organism evidence="12">
    <name type="scientific">Clastoptera arizonana</name>
    <name type="common">Arizona spittle bug</name>
    <dbReference type="NCBI Taxonomy" id="38151"/>
    <lineage>
        <taxon>Eukaryota</taxon>
        <taxon>Metazoa</taxon>
        <taxon>Ecdysozoa</taxon>
        <taxon>Arthropoda</taxon>
        <taxon>Hexapoda</taxon>
        <taxon>Insecta</taxon>
        <taxon>Pterygota</taxon>
        <taxon>Neoptera</taxon>
        <taxon>Paraneoptera</taxon>
        <taxon>Hemiptera</taxon>
        <taxon>Auchenorrhyncha</taxon>
        <taxon>Cercopoidea</taxon>
        <taxon>Clastopteridae</taxon>
        <taxon>Clastoptera</taxon>
    </lineage>
</organism>
<evidence type="ECO:0000256" key="9">
    <source>
        <dbReference type="SAM" id="Phobius"/>
    </source>
</evidence>